<dbReference type="AlphaFoldDB" id="A0A9D3X004"/>
<evidence type="ECO:0000313" key="2">
    <source>
        <dbReference type="Proteomes" id="UP000827986"/>
    </source>
</evidence>
<name>A0A9D3X004_9SAUR</name>
<proteinExistence type="predicted"/>
<organism evidence="1 2">
    <name type="scientific">Mauremys mutica</name>
    <name type="common">yellowpond turtle</name>
    <dbReference type="NCBI Taxonomy" id="74926"/>
    <lineage>
        <taxon>Eukaryota</taxon>
        <taxon>Metazoa</taxon>
        <taxon>Chordata</taxon>
        <taxon>Craniata</taxon>
        <taxon>Vertebrata</taxon>
        <taxon>Euteleostomi</taxon>
        <taxon>Archelosauria</taxon>
        <taxon>Testudinata</taxon>
        <taxon>Testudines</taxon>
        <taxon>Cryptodira</taxon>
        <taxon>Durocryptodira</taxon>
        <taxon>Testudinoidea</taxon>
        <taxon>Geoemydidae</taxon>
        <taxon>Geoemydinae</taxon>
        <taxon>Mauremys</taxon>
    </lineage>
</organism>
<protein>
    <submittedName>
        <fullName evidence="1">Uncharacterized protein</fullName>
    </submittedName>
</protein>
<sequence>MVPLKYKWVVPAPGVCTARAPGGDASLAVDAKKGVGLGSEFQHHVPCGPYEGKREKQVLTERRYKVSQQKHSWLVCDPGKPTAMGTPWCQNPSGKGQAPRSWEKPSFQAWAFWEAWTG</sequence>
<reference evidence="1" key="1">
    <citation type="submission" date="2021-09" db="EMBL/GenBank/DDBJ databases">
        <title>The genome of Mauremys mutica provides insights into the evolution of semi-aquatic lifestyle.</title>
        <authorList>
            <person name="Gong S."/>
            <person name="Gao Y."/>
        </authorList>
    </citation>
    <scope>NUCLEOTIDE SEQUENCE</scope>
    <source>
        <strain evidence="1">MM-2020</strain>
        <tissue evidence="1">Muscle</tissue>
    </source>
</reference>
<comment type="caution">
    <text evidence="1">The sequence shown here is derived from an EMBL/GenBank/DDBJ whole genome shotgun (WGS) entry which is preliminary data.</text>
</comment>
<evidence type="ECO:0000313" key="1">
    <source>
        <dbReference type="EMBL" id="KAH1170155.1"/>
    </source>
</evidence>
<gene>
    <name evidence="1" type="ORF">KIL84_001140</name>
</gene>
<dbReference type="Proteomes" id="UP000827986">
    <property type="component" value="Unassembled WGS sequence"/>
</dbReference>
<dbReference type="EMBL" id="JAHDVG010000484">
    <property type="protein sequence ID" value="KAH1170155.1"/>
    <property type="molecule type" value="Genomic_DNA"/>
</dbReference>
<accession>A0A9D3X004</accession>
<keyword evidence="2" id="KW-1185">Reference proteome</keyword>